<dbReference type="GO" id="GO:0000139">
    <property type="term" value="C:Golgi membrane"/>
    <property type="evidence" value="ECO:0007669"/>
    <property type="project" value="TreeGrafter"/>
</dbReference>
<evidence type="ECO:0000256" key="6">
    <source>
        <dbReference type="ARBA" id="ARBA00023054"/>
    </source>
</evidence>
<keyword evidence="12" id="KW-1185">Reference proteome</keyword>
<dbReference type="GO" id="GO:0006888">
    <property type="term" value="P:endoplasmic reticulum to Golgi vesicle-mediated transport"/>
    <property type="evidence" value="ECO:0007669"/>
    <property type="project" value="EnsemblFungi"/>
</dbReference>
<keyword evidence="7 9" id="KW-0472">Membrane</keyword>
<comment type="subcellular location">
    <subcellularLocation>
        <location evidence="1">Membrane</location>
        <topology evidence="1">Single-pass type IV membrane protein</topology>
    </subcellularLocation>
</comment>
<dbReference type="InterPro" id="IPR010989">
    <property type="entry name" value="SNARE"/>
</dbReference>
<dbReference type="RefSeq" id="XP_022582666.1">
    <property type="nucleotide sequence ID" value="XM_022725928.1"/>
</dbReference>
<dbReference type="GO" id="GO:0005484">
    <property type="term" value="F:SNAP receptor activity"/>
    <property type="evidence" value="ECO:0007669"/>
    <property type="project" value="EnsemblFungi"/>
</dbReference>
<dbReference type="PANTHER" id="PTHR19957:SF3">
    <property type="entry name" value="SYNTAXIN-5"/>
    <property type="match status" value="1"/>
</dbReference>
<keyword evidence="3" id="KW-0813">Transport</keyword>
<feature type="region of interest" description="Disordered" evidence="8">
    <location>
        <begin position="35"/>
        <end position="55"/>
    </location>
</feature>
<dbReference type="InterPro" id="IPR021538">
    <property type="entry name" value="Syntaxin-5_N"/>
</dbReference>
<dbReference type="InterPro" id="IPR000727">
    <property type="entry name" value="T_SNARE_dom"/>
</dbReference>
<gene>
    <name evidence="11" type="ORF">ASPZODRAFT_1530373</name>
</gene>
<feature type="compositionally biased region" description="Polar residues" evidence="8">
    <location>
        <begin position="218"/>
        <end position="229"/>
    </location>
</feature>
<proteinExistence type="inferred from homology"/>
<dbReference type="GO" id="GO:0048278">
    <property type="term" value="P:vesicle docking"/>
    <property type="evidence" value="ECO:0007669"/>
    <property type="project" value="TreeGrafter"/>
</dbReference>
<evidence type="ECO:0000256" key="8">
    <source>
        <dbReference type="SAM" id="MobiDB-lite"/>
    </source>
</evidence>
<dbReference type="EMBL" id="KV878339">
    <property type="protein sequence ID" value="OJJ48156.1"/>
    <property type="molecule type" value="Genomic_DNA"/>
</dbReference>
<dbReference type="InterPro" id="IPR045242">
    <property type="entry name" value="Syntaxin"/>
</dbReference>
<dbReference type="STRING" id="1073090.A0A1L9SM24"/>
<dbReference type="PANTHER" id="PTHR19957">
    <property type="entry name" value="SYNTAXIN"/>
    <property type="match status" value="1"/>
</dbReference>
<dbReference type="Gene3D" id="1.20.58.70">
    <property type="match status" value="1"/>
</dbReference>
<dbReference type="GO" id="GO:0005801">
    <property type="term" value="C:cis-Golgi network"/>
    <property type="evidence" value="ECO:0007669"/>
    <property type="project" value="EnsemblFungi"/>
</dbReference>
<organism evidence="11 12">
    <name type="scientific">Penicilliopsis zonata CBS 506.65</name>
    <dbReference type="NCBI Taxonomy" id="1073090"/>
    <lineage>
        <taxon>Eukaryota</taxon>
        <taxon>Fungi</taxon>
        <taxon>Dikarya</taxon>
        <taxon>Ascomycota</taxon>
        <taxon>Pezizomycotina</taxon>
        <taxon>Eurotiomycetes</taxon>
        <taxon>Eurotiomycetidae</taxon>
        <taxon>Eurotiales</taxon>
        <taxon>Aspergillaceae</taxon>
        <taxon>Penicilliopsis</taxon>
    </lineage>
</organism>
<evidence type="ECO:0000256" key="5">
    <source>
        <dbReference type="ARBA" id="ARBA00022989"/>
    </source>
</evidence>
<evidence type="ECO:0000256" key="2">
    <source>
        <dbReference type="ARBA" id="ARBA00009063"/>
    </source>
</evidence>
<dbReference type="VEuPathDB" id="FungiDB:ASPZODRAFT_1530373"/>
<keyword evidence="6" id="KW-0175">Coiled coil</keyword>
<evidence type="ECO:0000313" key="11">
    <source>
        <dbReference type="EMBL" id="OJJ48156.1"/>
    </source>
</evidence>
<feature type="compositionally biased region" description="Polar residues" evidence="8">
    <location>
        <begin position="197"/>
        <end position="210"/>
    </location>
</feature>
<name>A0A1L9SM24_9EURO</name>
<feature type="compositionally biased region" description="Basic and acidic residues" evidence="8">
    <location>
        <begin position="40"/>
        <end position="55"/>
    </location>
</feature>
<accession>A0A1L9SM24</accession>
<dbReference type="OrthoDB" id="421009at2759"/>
<protein>
    <recommendedName>
        <fullName evidence="10">t-SNARE coiled-coil homology domain-containing protein</fullName>
    </recommendedName>
</protein>
<dbReference type="CDD" id="cd15844">
    <property type="entry name" value="SNARE_syntaxin5"/>
    <property type="match status" value="1"/>
</dbReference>
<dbReference type="Pfam" id="PF05739">
    <property type="entry name" value="SNARE"/>
    <property type="match status" value="1"/>
</dbReference>
<dbReference type="GO" id="GO:0090083">
    <property type="term" value="P:regulation of inclusion body assembly"/>
    <property type="evidence" value="ECO:0007669"/>
    <property type="project" value="EnsemblFungi"/>
</dbReference>
<evidence type="ECO:0000259" key="10">
    <source>
        <dbReference type="PROSITE" id="PS50192"/>
    </source>
</evidence>
<dbReference type="Proteomes" id="UP000184188">
    <property type="component" value="Unassembled WGS sequence"/>
</dbReference>
<evidence type="ECO:0000256" key="9">
    <source>
        <dbReference type="SAM" id="Phobius"/>
    </source>
</evidence>
<sequence>MTGPSIQDRTVEFHAILGQAQKRLATSKVGSQRQALLSDSQRREANVPAPGDRKAARSEFAKRAAEIGRGITTTTAKLQRLAELAKRKTLFDDRPVEISELTYVIKQDLASLNTQIASLQALTLSQHPKSNRSKTDQEGEHNDNVCSGLVFSLSLFGCTDIILQVVVMLQGKLADVGANFKEVLEVRTKNIQASRTRTENFVSSVSSKSQAALDPQRSDSPLYNTSGRRTPQPGFHGSASDVLSLEPSNPSPLGRPAIHSDQQLLVMEEAQSGNTYIQARGEAIEAIERTINELGGIFGQLAQMVSEQSEMIQRIDANTEDIVDNVEGAQRELLKYWSRVSGNRWLIAKMFGVLMIFFLLWVLISG</sequence>
<dbReference type="GeneID" id="34612392"/>
<feature type="transmembrane region" description="Helical" evidence="9">
    <location>
        <begin position="345"/>
        <end position="364"/>
    </location>
</feature>
<dbReference type="Pfam" id="PF11416">
    <property type="entry name" value="Syntaxin-5_N"/>
    <property type="match status" value="1"/>
</dbReference>
<feature type="region of interest" description="Disordered" evidence="8">
    <location>
        <begin position="197"/>
        <end position="257"/>
    </location>
</feature>
<dbReference type="GO" id="GO:0031201">
    <property type="term" value="C:SNARE complex"/>
    <property type="evidence" value="ECO:0007669"/>
    <property type="project" value="EnsemblFungi"/>
</dbReference>
<evidence type="ECO:0000256" key="1">
    <source>
        <dbReference type="ARBA" id="ARBA00004211"/>
    </source>
</evidence>
<evidence type="ECO:0000256" key="7">
    <source>
        <dbReference type="ARBA" id="ARBA00023136"/>
    </source>
</evidence>
<dbReference type="SUPFAM" id="SSF47661">
    <property type="entry name" value="t-snare proteins"/>
    <property type="match status" value="1"/>
</dbReference>
<reference evidence="12" key="1">
    <citation type="journal article" date="2017" name="Genome Biol.">
        <title>Comparative genomics reveals high biological diversity and specific adaptations in the industrially and medically important fungal genus Aspergillus.</title>
        <authorList>
            <person name="de Vries R.P."/>
            <person name="Riley R."/>
            <person name="Wiebenga A."/>
            <person name="Aguilar-Osorio G."/>
            <person name="Amillis S."/>
            <person name="Uchima C.A."/>
            <person name="Anderluh G."/>
            <person name="Asadollahi M."/>
            <person name="Askin M."/>
            <person name="Barry K."/>
            <person name="Battaglia E."/>
            <person name="Bayram O."/>
            <person name="Benocci T."/>
            <person name="Braus-Stromeyer S.A."/>
            <person name="Caldana C."/>
            <person name="Canovas D."/>
            <person name="Cerqueira G.C."/>
            <person name="Chen F."/>
            <person name="Chen W."/>
            <person name="Choi C."/>
            <person name="Clum A."/>
            <person name="Dos Santos R.A."/>
            <person name="Damasio A.R."/>
            <person name="Diallinas G."/>
            <person name="Emri T."/>
            <person name="Fekete E."/>
            <person name="Flipphi M."/>
            <person name="Freyberg S."/>
            <person name="Gallo A."/>
            <person name="Gournas C."/>
            <person name="Habgood R."/>
            <person name="Hainaut M."/>
            <person name="Harispe M.L."/>
            <person name="Henrissat B."/>
            <person name="Hilden K.S."/>
            <person name="Hope R."/>
            <person name="Hossain A."/>
            <person name="Karabika E."/>
            <person name="Karaffa L."/>
            <person name="Karanyi Z."/>
            <person name="Krasevec N."/>
            <person name="Kuo A."/>
            <person name="Kusch H."/>
            <person name="LaButti K."/>
            <person name="Lagendijk E.L."/>
            <person name="Lapidus A."/>
            <person name="Levasseur A."/>
            <person name="Lindquist E."/>
            <person name="Lipzen A."/>
            <person name="Logrieco A.F."/>
            <person name="MacCabe A."/>
            <person name="Maekelae M.R."/>
            <person name="Malavazi I."/>
            <person name="Melin P."/>
            <person name="Meyer V."/>
            <person name="Mielnichuk N."/>
            <person name="Miskei M."/>
            <person name="Molnar A.P."/>
            <person name="Mule G."/>
            <person name="Ngan C.Y."/>
            <person name="Orejas M."/>
            <person name="Orosz E."/>
            <person name="Ouedraogo J.P."/>
            <person name="Overkamp K.M."/>
            <person name="Park H.-S."/>
            <person name="Perrone G."/>
            <person name="Piumi F."/>
            <person name="Punt P.J."/>
            <person name="Ram A.F."/>
            <person name="Ramon A."/>
            <person name="Rauscher S."/>
            <person name="Record E."/>
            <person name="Riano-Pachon D.M."/>
            <person name="Robert V."/>
            <person name="Roehrig J."/>
            <person name="Ruller R."/>
            <person name="Salamov A."/>
            <person name="Salih N.S."/>
            <person name="Samson R.A."/>
            <person name="Sandor E."/>
            <person name="Sanguinetti M."/>
            <person name="Schuetze T."/>
            <person name="Sepcic K."/>
            <person name="Shelest E."/>
            <person name="Sherlock G."/>
            <person name="Sophianopoulou V."/>
            <person name="Squina F.M."/>
            <person name="Sun H."/>
            <person name="Susca A."/>
            <person name="Todd R.B."/>
            <person name="Tsang A."/>
            <person name="Unkles S.E."/>
            <person name="van de Wiele N."/>
            <person name="van Rossen-Uffink D."/>
            <person name="Oliveira J.V."/>
            <person name="Vesth T.C."/>
            <person name="Visser J."/>
            <person name="Yu J.-H."/>
            <person name="Zhou M."/>
            <person name="Andersen M.R."/>
            <person name="Archer D.B."/>
            <person name="Baker S.E."/>
            <person name="Benoit I."/>
            <person name="Brakhage A.A."/>
            <person name="Braus G.H."/>
            <person name="Fischer R."/>
            <person name="Frisvad J.C."/>
            <person name="Goldman G.H."/>
            <person name="Houbraken J."/>
            <person name="Oakley B."/>
            <person name="Pocsi I."/>
            <person name="Scazzocchio C."/>
            <person name="Seiboth B."/>
            <person name="vanKuyk P.A."/>
            <person name="Wortman J."/>
            <person name="Dyer P.S."/>
            <person name="Grigoriev I.V."/>
        </authorList>
    </citation>
    <scope>NUCLEOTIDE SEQUENCE [LARGE SCALE GENOMIC DNA]</scope>
    <source>
        <strain evidence="12">CBS 506.65</strain>
    </source>
</reference>
<dbReference type="GO" id="GO:0000149">
    <property type="term" value="F:SNARE binding"/>
    <property type="evidence" value="ECO:0007669"/>
    <property type="project" value="TreeGrafter"/>
</dbReference>
<dbReference type="AlphaFoldDB" id="A0A1L9SM24"/>
<dbReference type="PROSITE" id="PS50192">
    <property type="entry name" value="T_SNARE"/>
    <property type="match status" value="1"/>
</dbReference>
<keyword evidence="5 9" id="KW-1133">Transmembrane helix</keyword>
<dbReference type="SMART" id="SM00397">
    <property type="entry name" value="t_SNARE"/>
    <property type="match status" value="1"/>
</dbReference>
<evidence type="ECO:0000313" key="12">
    <source>
        <dbReference type="Proteomes" id="UP000184188"/>
    </source>
</evidence>
<keyword evidence="4 9" id="KW-0812">Transmembrane</keyword>
<dbReference type="GO" id="GO:0048280">
    <property type="term" value="P:vesicle fusion with Golgi apparatus"/>
    <property type="evidence" value="ECO:0007669"/>
    <property type="project" value="EnsemblFungi"/>
</dbReference>
<comment type="similarity">
    <text evidence="2">Belongs to the syntaxin family.</text>
</comment>
<dbReference type="GO" id="GO:0006886">
    <property type="term" value="P:intracellular protein transport"/>
    <property type="evidence" value="ECO:0007669"/>
    <property type="project" value="EnsemblFungi"/>
</dbReference>
<evidence type="ECO:0000256" key="3">
    <source>
        <dbReference type="ARBA" id="ARBA00022448"/>
    </source>
</evidence>
<evidence type="ECO:0000256" key="4">
    <source>
        <dbReference type="ARBA" id="ARBA00022692"/>
    </source>
</evidence>
<dbReference type="GO" id="GO:0006891">
    <property type="term" value="P:intra-Golgi vesicle-mediated transport"/>
    <property type="evidence" value="ECO:0007669"/>
    <property type="project" value="EnsemblFungi"/>
</dbReference>
<feature type="domain" description="T-SNARE coiled-coil homology" evidence="10">
    <location>
        <begin position="274"/>
        <end position="336"/>
    </location>
</feature>